<keyword evidence="2" id="KW-1185">Reference proteome</keyword>
<reference evidence="1" key="1">
    <citation type="submission" date="2016-11" db="EMBL/GenBank/DDBJ databases">
        <title>The genome sequence of Colletotrichum cuscutae.</title>
        <authorList>
            <person name="Baroncelli R."/>
        </authorList>
    </citation>
    <scope>NUCLEOTIDE SEQUENCE</scope>
    <source>
        <strain evidence="1">IMI 304802</strain>
    </source>
</reference>
<proteinExistence type="predicted"/>
<dbReference type="Proteomes" id="UP001239213">
    <property type="component" value="Unassembled WGS sequence"/>
</dbReference>
<protein>
    <submittedName>
        <fullName evidence="1">Uncharacterized protein</fullName>
    </submittedName>
</protein>
<evidence type="ECO:0000313" key="2">
    <source>
        <dbReference type="Proteomes" id="UP001239213"/>
    </source>
</evidence>
<gene>
    <name evidence="1" type="ORF">CCUS01_15696</name>
</gene>
<dbReference type="EMBL" id="MPDP01000084">
    <property type="protein sequence ID" value="KAK1483634.1"/>
    <property type="molecule type" value="Genomic_DNA"/>
</dbReference>
<evidence type="ECO:0000313" key="1">
    <source>
        <dbReference type="EMBL" id="KAK1483634.1"/>
    </source>
</evidence>
<dbReference type="AlphaFoldDB" id="A0AAI9VE64"/>
<sequence length="152" mass="16975">MPSYQFRHHLHPDDIRASSDYAPMYQPMYKCGYMLDTATCLLGHDPEELVHPWRLAPALTEPARHWIAEGLRKSASFLNPSMSRMATQGVGLERPLPNITQPGSLNQSLQHIVSACVPPIAYHTLPPQDQCALQAEKVSLAWPGLPKAKECH</sequence>
<name>A0AAI9VE64_9PEZI</name>
<accession>A0AAI9VE64</accession>
<organism evidence="1 2">
    <name type="scientific">Colletotrichum cuscutae</name>
    <dbReference type="NCBI Taxonomy" id="1209917"/>
    <lineage>
        <taxon>Eukaryota</taxon>
        <taxon>Fungi</taxon>
        <taxon>Dikarya</taxon>
        <taxon>Ascomycota</taxon>
        <taxon>Pezizomycotina</taxon>
        <taxon>Sordariomycetes</taxon>
        <taxon>Hypocreomycetidae</taxon>
        <taxon>Glomerellales</taxon>
        <taxon>Glomerellaceae</taxon>
        <taxon>Colletotrichum</taxon>
        <taxon>Colletotrichum acutatum species complex</taxon>
    </lineage>
</organism>
<comment type="caution">
    <text evidence="1">The sequence shown here is derived from an EMBL/GenBank/DDBJ whole genome shotgun (WGS) entry which is preliminary data.</text>
</comment>